<keyword evidence="1" id="KW-1133">Transmembrane helix</keyword>
<dbReference type="EMBL" id="UGQM01000001">
    <property type="protein sequence ID" value="STZ46567.1"/>
    <property type="molecule type" value="Genomic_DNA"/>
</dbReference>
<evidence type="ECO:0000256" key="1">
    <source>
        <dbReference type="SAM" id="Phobius"/>
    </source>
</evidence>
<evidence type="ECO:0000313" key="3">
    <source>
        <dbReference type="Proteomes" id="UP000254291"/>
    </source>
</evidence>
<feature type="transmembrane region" description="Helical" evidence="1">
    <location>
        <begin position="31"/>
        <end position="56"/>
    </location>
</feature>
<feature type="transmembrane region" description="Helical" evidence="1">
    <location>
        <begin position="115"/>
        <end position="136"/>
    </location>
</feature>
<name>A0A378SYR4_9MYCO</name>
<feature type="transmembrane region" description="Helical" evidence="1">
    <location>
        <begin position="142"/>
        <end position="164"/>
    </location>
</feature>
<evidence type="ECO:0008006" key="4">
    <source>
        <dbReference type="Google" id="ProtNLM"/>
    </source>
</evidence>
<dbReference type="Proteomes" id="UP000254291">
    <property type="component" value="Unassembled WGS sequence"/>
</dbReference>
<sequence length="182" mass="18224">MTSAHGQQPSYPPGFAPYPFPPAPRPPVSGVTAFIAAVLAGLGALWCLSGGVLGILDVAGLDALQADSRVETSVGIAGGLGPVLVLGILLNVVAGVLLGAGAVLLARRRITGRRLVVGGSAVTLGGSLLSLGYVTAAPYGPLGAHGFALLGLILPIATLVSVLLPPTNAWLKARRAPDWSEN</sequence>
<reference evidence="2 3" key="1">
    <citation type="submission" date="2018-06" db="EMBL/GenBank/DDBJ databases">
        <authorList>
            <consortium name="Pathogen Informatics"/>
            <person name="Doyle S."/>
        </authorList>
    </citation>
    <scope>NUCLEOTIDE SEQUENCE [LARGE SCALE GENOMIC DNA]</scope>
    <source>
        <strain evidence="2 3">NCTC10742</strain>
    </source>
</reference>
<evidence type="ECO:0000313" key="2">
    <source>
        <dbReference type="EMBL" id="STZ46567.1"/>
    </source>
</evidence>
<accession>A0A378SYR4</accession>
<protein>
    <recommendedName>
        <fullName evidence="4">Transmembrane protein</fullName>
    </recommendedName>
</protein>
<dbReference type="RefSeq" id="WP_115328800.1">
    <property type="nucleotide sequence ID" value="NZ_JACKST010000022.1"/>
</dbReference>
<dbReference type="AlphaFoldDB" id="A0A378SYR4"/>
<keyword evidence="1" id="KW-0812">Transmembrane</keyword>
<proteinExistence type="predicted"/>
<organism evidence="2 3">
    <name type="scientific">Mycolicibacterium gilvum</name>
    <dbReference type="NCBI Taxonomy" id="1804"/>
    <lineage>
        <taxon>Bacteria</taxon>
        <taxon>Bacillati</taxon>
        <taxon>Actinomycetota</taxon>
        <taxon>Actinomycetes</taxon>
        <taxon>Mycobacteriales</taxon>
        <taxon>Mycobacteriaceae</taxon>
        <taxon>Mycolicibacterium</taxon>
    </lineage>
</organism>
<feature type="transmembrane region" description="Helical" evidence="1">
    <location>
        <begin position="76"/>
        <end position="103"/>
    </location>
</feature>
<keyword evidence="1" id="KW-0472">Membrane</keyword>
<gene>
    <name evidence="2" type="ORF">NCTC10742_05838</name>
</gene>